<dbReference type="SUPFAM" id="SSF102588">
    <property type="entry name" value="LmbE-like"/>
    <property type="match status" value="1"/>
</dbReference>
<proteinExistence type="predicted"/>
<evidence type="ECO:0000256" key="1">
    <source>
        <dbReference type="ARBA" id="ARBA00022833"/>
    </source>
</evidence>
<sequence length="131" mass="14321">MPSLLAILARPNDEAPRILGYADHRDPQSSHRRPRGCDVPLDTAVGQLVAHIRQVRPDIVITHDAYGQVTGHPDHRRTHEMTLLAVTAAGLRHLYPDTGPRGSRPPSTSQSTPRRAPETSANCCAGPTRRC</sequence>
<dbReference type="Gene3D" id="3.40.50.10320">
    <property type="entry name" value="LmbE-like"/>
    <property type="match status" value="1"/>
</dbReference>
<dbReference type="Proteomes" id="UP001500253">
    <property type="component" value="Unassembled WGS sequence"/>
</dbReference>
<dbReference type="EMBL" id="BAAASD010000001">
    <property type="protein sequence ID" value="GAA2326052.1"/>
    <property type="molecule type" value="Genomic_DNA"/>
</dbReference>
<organism evidence="3 4">
    <name type="scientific">Streptomyces cuspidosporus</name>
    <dbReference type="NCBI Taxonomy" id="66882"/>
    <lineage>
        <taxon>Bacteria</taxon>
        <taxon>Bacillati</taxon>
        <taxon>Actinomycetota</taxon>
        <taxon>Actinomycetes</taxon>
        <taxon>Kitasatosporales</taxon>
        <taxon>Streptomycetaceae</taxon>
        <taxon>Streptomyces</taxon>
    </lineage>
</organism>
<keyword evidence="4" id="KW-1185">Reference proteome</keyword>
<dbReference type="Pfam" id="PF02585">
    <property type="entry name" value="PIG-L"/>
    <property type="match status" value="1"/>
</dbReference>
<evidence type="ECO:0008006" key="5">
    <source>
        <dbReference type="Google" id="ProtNLM"/>
    </source>
</evidence>
<feature type="compositionally biased region" description="Low complexity" evidence="2">
    <location>
        <begin position="98"/>
        <end position="114"/>
    </location>
</feature>
<reference evidence="3 4" key="1">
    <citation type="journal article" date="2019" name="Int. J. Syst. Evol. Microbiol.">
        <title>The Global Catalogue of Microorganisms (GCM) 10K type strain sequencing project: providing services to taxonomists for standard genome sequencing and annotation.</title>
        <authorList>
            <consortium name="The Broad Institute Genomics Platform"/>
            <consortium name="The Broad Institute Genome Sequencing Center for Infectious Disease"/>
            <person name="Wu L."/>
            <person name="Ma J."/>
        </authorList>
    </citation>
    <scope>NUCLEOTIDE SEQUENCE [LARGE SCALE GENOMIC DNA]</scope>
    <source>
        <strain evidence="3 4">JCM 4316</strain>
    </source>
</reference>
<keyword evidence="1" id="KW-0862">Zinc</keyword>
<gene>
    <name evidence="3" type="ORF">GCM10010246_04370</name>
</gene>
<feature type="region of interest" description="Disordered" evidence="2">
    <location>
        <begin position="93"/>
        <end position="131"/>
    </location>
</feature>
<protein>
    <recommendedName>
        <fullName evidence="5">GlcNAc-PI de-N-acetylase</fullName>
    </recommendedName>
</protein>
<dbReference type="InterPro" id="IPR003737">
    <property type="entry name" value="GlcNAc_PI_deacetylase-related"/>
</dbReference>
<evidence type="ECO:0000313" key="4">
    <source>
        <dbReference type="Proteomes" id="UP001500253"/>
    </source>
</evidence>
<evidence type="ECO:0000313" key="3">
    <source>
        <dbReference type="EMBL" id="GAA2326052.1"/>
    </source>
</evidence>
<feature type="compositionally biased region" description="Basic and acidic residues" evidence="2">
    <location>
        <begin position="19"/>
        <end position="29"/>
    </location>
</feature>
<name>A0ABN3FAS6_9ACTN</name>
<accession>A0ABN3FAS6</accession>
<feature type="region of interest" description="Disordered" evidence="2">
    <location>
        <begin position="19"/>
        <end position="39"/>
    </location>
</feature>
<evidence type="ECO:0000256" key="2">
    <source>
        <dbReference type="SAM" id="MobiDB-lite"/>
    </source>
</evidence>
<comment type="caution">
    <text evidence="3">The sequence shown here is derived from an EMBL/GenBank/DDBJ whole genome shotgun (WGS) entry which is preliminary data.</text>
</comment>
<dbReference type="InterPro" id="IPR024078">
    <property type="entry name" value="LmbE-like_dom_sf"/>
</dbReference>